<evidence type="ECO:0000313" key="2">
    <source>
        <dbReference type="EMBL" id="GHF73102.1"/>
    </source>
</evidence>
<reference evidence="2" key="2">
    <citation type="submission" date="2020-09" db="EMBL/GenBank/DDBJ databases">
        <authorList>
            <person name="Sun Q."/>
            <person name="Ohkuma M."/>
        </authorList>
    </citation>
    <scope>NUCLEOTIDE SEQUENCE</scope>
    <source>
        <strain evidence="2">JCM 4059</strain>
    </source>
</reference>
<dbReference type="InterPro" id="IPR012338">
    <property type="entry name" value="Beta-lactam/transpept-like"/>
</dbReference>
<sequence length="364" mass="37872">MAGAVVAAVSVLPAPAQAKSRAQGDHAATQAALQELQAVGGPGAGLYAGDRGESWSLAVGTGDTGGQRPVRPTEHFRIGSQTKTFTAVAVVQLADEGKVSLDAPIERYLPGVVSGNGYDGNAITVRQLLQHTSGIPTSNPAAQAGPDGTYTLAALVRDGLSHPPASAPGAAFHYSNTNFEILGMLVEKITGTPVGRVITSRIIEPLGLTETRFPAPGDRSLATPYVHGYRGLRVGPLFFWRDVTTEFEPSVFLSAGAMTSTEQDMVTFYQALVDGRLLSPAGLAEMQKVSAYAPYGLGLNRLDLPCGRVAWGHTGGVPGYLSFTMASADGRHVAVMTNSEAVLNLDAAMAKMYAAASSAMCENP</sequence>
<dbReference type="PANTHER" id="PTHR46825:SF7">
    <property type="entry name" value="D-ALANYL-D-ALANINE CARBOXYPEPTIDASE"/>
    <property type="match status" value="1"/>
</dbReference>
<dbReference type="GO" id="GO:0016787">
    <property type="term" value="F:hydrolase activity"/>
    <property type="evidence" value="ECO:0007669"/>
    <property type="project" value="UniProtKB-KW"/>
</dbReference>
<comment type="caution">
    <text evidence="2">The sequence shown here is derived from an EMBL/GenBank/DDBJ whole genome shotgun (WGS) entry which is preliminary data.</text>
</comment>
<dbReference type="InterPro" id="IPR050491">
    <property type="entry name" value="AmpC-like"/>
</dbReference>
<reference evidence="2" key="1">
    <citation type="journal article" date="2014" name="Int. J. Syst. Evol. Microbiol.">
        <title>Complete genome sequence of Corynebacterium casei LMG S-19264T (=DSM 44701T), isolated from a smear-ripened cheese.</title>
        <authorList>
            <consortium name="US DOE Joint Genome Institute (JGI-PGF)"/>
            <person name="Walter F."/>
            <person name="Albersmeier A."/>
            <person name="Kalinowski J."/>
            <person name="Ruckert C."/>
        </authorList>
    </citation>
    <scope>NUCLEOTIDE SEQUENCE</scope>
    <source>
        <strain evidence="2">JCM 4059</strain>
    </source>
</reference>
<evidence type="ECO:0000259" key="1">
    <source>
        <dbReference type="Pfam" id="PF00144"/>
    </source>
</evidence>
<name>A0A919EFG5_9ACTN</name>
<dbReference type="PANTHER" id="PTHR46825">
    <property type="entry name" value="D-ALANYL-D-ALANINE-CARBOXYPEPTIDASE/ENDOPEPTIDASE AMPH"/>
    <property type="match status" value="1"/>
</dbReference>
<organism evidence="2 3">
    <name type="scientific">Streptomyces mashuensis</name>
    <dbReference type="NCBI Taxonomy" id="33904"/>
    <lineage>
        <taxon>Bacteria</taxon>
        <taxon>Bacillati</taxon>
        <taxon>Actinomycetota</taxon>
        <taxon>Actinomycetes</taxon>
        <taxon>Kitasatosporales</taxon>
        <taxon>Streptomycetaceae</taxon>
        <taxon>Streptomyces</taxon>
    </lineage>
</organism>
<keyword evidence="3" id="KW-1185">Reference proteome</keyword>
<evidence type="ECO:0000313" key="3">
    <source>
        <dbReference type="Proteomes" id="UP000638313"/>
    </source>
</evidence>
<dbReference type="Pfam" id="PF00144">
    <property type="entry name" value="Beta-lactamase"/>
    <property type="match status" value="1"/>
</dbReference>
<dbReference type="EMBL" id="BNBD01000023">
    <property type="protein sequence ID" value="GHF73102.1"/>
    <property type="molecule type" value="Genomic_DNA"/>
</dbReference>
<protein>
    <submittedName>
        <fullName evidence="2">Serine hydrolase</fullName>
    </submittedName>
</protein>
<dbReference type="Gene3D" id="3.40.710.10">
    <property type="entry name" value="DD-peptidase/beta-lactamase superfamily"/>
    <property type="match status" value="1"/>
</dbReference>
<dbReference type="InterPro" id="IPR001466">
    <property type="entry name" value="Beta-lactam-related"/>
</dbReference>
<gene>
    <name evidence="2" type="ORF">GCM10010218_62890</name>
</gene>
<proteinExistence type="predicted"/>
<feature type="domain" description="Beta-lactamase-related" evidence="1">
    <location>
        <begin position="34"/>
        <end position="341"/>
    </location>
</feature>
<dbReference type="SUPFAM" id="SSF56601">
    <property type="entry name" value="beta-lactamase/transpeptidase-like"/>
    <property type="match status" value="1"/>
</dbReference>
<accession>A0A919EFG5</accession>
<keyword evidence="2" id="KW-0378">Hydrolase</keyword>
<dbReference type="Proteomes" id="UP000638313">
    <property type="component" value="Unassembled WGS sequence"/>
</dbReference>
<dbReference type="AlphaFoldDB" id="A0A919EFG5"/>